<reference evidence="1" key="1">
    <citation type="submission" date="2025-08" db="UniProtKB">
        <authorList>
            <consortium name="Ensembl"/>
        </authorList>
    </citation>
    <scope>IDENTIFICATION</scope>
</reference>
<reference evidence="1" key="2">
    <citation type="submission" date="2025-09" db="UniProtKB">
        <authorList>
            <consortium name="Ensembl"/>
        </authorList>
    </citation>
    <scope>IDENTIFICATION</scope>
</reference>
<protein>
    <submittedName>
        <fullName evidence="1">Uncharacterized protein</fullName>
    </submittedName>
</protein>
<name>A0A8C9IDS9_9PRIM</name>
<organism evidence="1 2">
    <name type="scientific">Piliocolobus tephrosceles</name>
    <name type="common">Ugandan red Colobus</name>
    <dbReference type="NCBI Taxonomy" id="591936"/>
    <lineage>
        <taxon>Eukaryota</taxon>
        <taxon>Metazoa</taxon>
        <taxon>Chordata</taxon>
        <taxon>Craniata</taxon>
        <taxon>Vertebrata</taxon>
        <taxon>Euteleostomi</taxon>
        <taxon>Mammalia</taxon>
        <taxon>Eutheria</taxon>
        <taxon>Euarchontoglires</taxon>
        <taxon>Primates</taxon>
        <taxon>Haplorrhini</taxon>
        <taxon>Catarrhini</taxon>
        <taxon>Cercopithecidae</taxon>
        <taxon>Colobinae</taxon>
        <taxon>Piliocolobus</taxon>
    </lineage>
</organism>
<proteinExistence type="predicted"/>
<accession>A0A8C9IDS9</accession>
<dbReference type="Ensembl" id="ENSPTET00000045797.1">
    <property type="protein sequence ID" value="ENSPTEP00000033426.1"/>
    <property type="gene ID" value="ENSPTEG00000031914.1"/>
</dbReference>
<sequence length="60" mass="6393">MSCYCCCRLCKGIEQTACREIRVGAPEKNVSSSGNKCPQPVANSLLTAETSYSSACCLQV</sequence>
<evidence type="ECO:0000313" key="2">
    <source>
        <dbReference type="Proteomes" id="UP000694416"/>
    </source>
</evidence>
<evidence type="ECO:0000313" key="1">
    <source>
        <dbReference type="Ensembl" id="ENSPTEP00000033426.1"/>
    </source>
</evidence>
<keyword evidence="2" id="KW-1185">Reference proteome</keyword>
<dbReference type="AlphaFoldDB" id="A0A8C9IDS9"/>
<dbReference type="Proteomes" id="UP000694416">
    <property type="component" value="Unplaced"/>
</dbReference>